<feature type="compositionally biased region" description="Pro residues" evidence="1">
    <location>
        <begin position="200"/>
        <end position="216"/>
    </location>
</feature>
<dbReference type="RefSeq" id="XP_022632554.1">
    <property type="nucleotide sequence ID" value="XM_022776833.1"/>
</dbReference>
<feature type="compositionally biased region" description="Polar residues" evidence="1">
    <location>
        <begin position="142"/>
        <end position="152"/>
    </location>
</feature>
<feature type="region of interest" description="Disordered" evidence="1">
    <location>
        <begin position="120"/>
        <end position="263"/>
    </location>
</feature>
<dbReference type="KEGG" id="vra:106780023"/>
<organism evidence="4 5">
    <name type="scientific">Vigna radiata var. radiata</name>
    <name type="common">Mung bean</name>
    <name type="synonym">Phaseolus aureus</name>
    <dbReference type="NCBI Taxonomy" id="3916"/>
    <lineage>
        <taxon>Eukaryota</taxon>
        <taxon>Viridiplantae</taxon>
        <taxon>Streptophyta</taxon>
        <taxon>Embryophyta</taxon>
        <taxon>Tracheophyta</taxon>
        <taxon>Spermatophyta</taxon>
        <taxon>Magnoliopsida</taxon>
        <taxon>eudicotyledons</taxon>
        <taxon>Gunneridae</taxon>
        <taxon>Pentapetalae</taxon>
        <taxon>rosids</taxon>
        <taxon>fabids</taxon>
        <taxon>Fabales</taxon>
        <taxon>Fabaceae</taxon>
        <taxon>Papilionoideae</taxon>
        <taxon>50 kb inversion clade</taxon>
        <taxon>NPAAA clade</taxon>
        <taxon>indigoferoid/millettioid clade</taxon>
        <taxon>Phaseoleae</taxon>
        <taxon>Vigna</taxon>
    </lineage>
</organism>
<evidence type="ECO:0000313" key="4">
    <source>
        <dbReference type="Proteomes" id="UP000087766"/>
    </source>
</evidence>
<keyword evidence="2" id="KW-0812">Transmembrane</keyword>
<feature type="compositionally biased region" description="Polar residues" evidence="1">
    <location>
        <begin position="335"/>
        <end position="344"/>
    </location>
</feature>
<feature type="compositionally biased region" description="Low complexity" evidence="1">
    <location>
        <begin position="182"/>
        <end position="199"/>
    </location>
</feature>
<dbReference type="Proteomes" id="UP000087766">
    <property type="component" value="Unplaced"/>
</dbReference>
<keyword evidence="2" id="KW-0472">Membrane</keyword>
<feature type="chain" id="PRO_5018190959" evidence="3">
    <location>
        <begin position="23"/>
        <end position="395"/>
    </location>
</feature>
<feature type="region of interest" description="Disordered" evidence="1">
    <location>
        <begin position="321"/>
        <end position="395"/>
    </location>
</feature>
<evidence type="ECO:0000256" key="2">
    <source>
        <dbReference type="SAM" id="Phobius"/>
    </source>
</evidence>
<reference evidence="5" key="1">
    <citation type="submission" date="2025-08" db="UniProtKB">
        <authorList>
            <consortium name="RefSeq"/>
        </authorList>
    </citation>
    <scope>IDENTIFICATION</scope>
    <source>
        <tissue evidence="5">Leaf</tissue>
    </source>
</reference>
<keyword evidence="3" id="KW-0732">Signal</keyword>
<proteinExistence type="predicted"/>
<feature type="non-terminal residue" evidence="5">
    <location>
        <position position="395"/>
    </location>
</feature>
<sequence>MELTRPNYAVVYVILLCALAQGGSEGKGGKEDESSRVGGGASFIYVHRLKQLANLVGNSVFLCRGYVELPLVLHVENEGKPCRKQLIDRKIDLHPLEGSGDIKSIKSNINRETNSLPLNIKRKTLDGKRTSNSPVSEKRSSRYLSTEHSGSTLGVERGHGRNLLADSPNKEKAPSPSPTPASSPLSSSNGTTPASSPSPSRAPTPATSPPSPPPSTPKKTDLLLPKDMFAPFPPPPGIARSPPKKSKPTVQTPAPPTSSANDKKKKTIILATTLSGVVILIGLFLCYRETKKKRSDRDDRPLLVLTSDDYTGGTRKVVQLGNSRRDEYGIDDGKNPSNVRNLSSRKGVDVNVSMVDIASSSSEGGRKLNVSPSVKSAPPPPPPPPPPPLPPPPPP</sequence>
<feature type="compositionally biased region" description="Basic and acidic residues" evidence="1">
    <location>
        <begin position="323"/>
        <end position="334"/>
    </location>
</feature>
<dbReference type="AlphaFoldDB" id="A0A3Q0EQ52"/>
<keyword evidence="4" id="KW-1185">Reference proteome</keyword>
<feature type="compositionally biased region" description="Polar residues" evidence="1">
    <location>
        <begin position="248"/>
        <end position="260"/>
    </location>
</feature>
<dbReference type="STRING" id="3916.A0A3Q0EQ52"/>
<dbReference type="GeneID" id="106780023"/>
<accession>A0A3Q0EQ52</accession>
<gene>
    <name evidence="5" type="primary">LOC106780023</name>
</gene>
<evidence type="ECO:0000256" key="1">
    <source>
        <dbReference type="SAM" id="MobiDB-lite"/>
    </source>
</evidence>
<name>A0A3Q0EQ52_VIGRR</name>
<evidence type="ECO:0000256" key="3">
    <source>
        <dbReference type="SAM" id="SignalP"/>
    </source>
</evidence>
<feature type="transmembrane region" description="Helical" evidence="2">
    <location>
        <begin position="268"/>
        <end position="287"/>
    </location>
</feature>
<feature type="signal peptide" evidence="3">
    <location>
        <begin position="1"/>
        <end position="22"/>
    </location>
</feature>
<protein>
    <submittedName>
        <fullName evidence="5">Formin-like protein 5</fullName>
    </submittedName>
</protein>
<evidence type="ECO:0000313" key="5">
    <source>
        <dbReference type="RefSeq" id="XP_022632554.1"/>
    </source>
</evidence>
<keyword evidence="2" id="KW-1133">Transmembrane helix</keyword>
<feature type="compositionally biased region" description="Pro residues" evidence="1">
    <location>
        <begin position="377"/>
        <end position="395"/>
    </location>
</feature>